<organism evidence="2 3">
    <name type="scientific">Limosilactobacillus equigenerosi DSM 18793 = JCM 14505</name>
    <dbReference type="NCBI Taxonomy" id="1423742"/>
    <lineage>
        <taxon>Bacteria</taxon>
        <taxon>Bacillati</taxon>
        <taxon>Bacillota</taxon>
        <taxon>Bacilli</taxon>
        <taxon>Lactobacillales</taxon>
        <taxon>Lactobacillaceae</taxon>
        <taxon>Limosilactobacillus</taxon>
    </lineage>
</organism>
<reference evidence="2 3" key="1">
    <citation type="journal article" date="2015" name="Genome Announc.">
        <title>Expanding the biotechnology potential of lactobacilli through comparative genomics of 213 strains and associated genera.</title>
        <authorList>
            <person name="Sun Z."/>
            <person name="Harris H.M."/>
            <person name="McCann A."/>
            <person name="Guo C."/>
            <person name="Argimon S."/>
            <person name="Zhang W."/>
            <person name="Yang X."/>
            <person name="Jeffery I.B."/>
            <person name="Cooney J.C."/>
            <person name="Kagawa T.F."/>
            <person name="Liu W."/>
            <person name="Song Y."/>
            <person name="Salvetti E."/>
            <person name="Wrobel A."/>
            <person name="Rasinkangas P."/>
            <person name="Parkhill J."/>
            <person name="Rea M.C."/>
            <person name="O'Sullivan O."/>
            <person name="Ritari J."/>
            <person name="Douillard F.P."/>
            <person name="Paul Ross R."/>
            <person name="Yang R."/>
            <person name="Briner A.E."/>
            <person name="Felis G.E."/>
            <person name="de Vos W.M."/>
            <person name="Barrangou R."/>
            <person name="Klaenhammer T.R."/>
            <person name="Caufield P.W."/>
            <person name="Cui Y."/>
            <person name="Zhang H."/>
            <person name="O'Toole P.W."/>
        </authorList>
    </citation>
    <scope>NUCLEOTIDE SEQUENCE [LARGE SCALE GENOMIC DNA]</scope>
    <source>
        <strain evidence="2 3">DSM 18793</strain>
    </source>
</reference>
<gene>
    <name evidence="2" type="ORF">FC21_GL000261</name>
</gene>
<protein>
    <submittedName>
        <fullName evidence="2">Uncharacterized protein</fullName>
    </submittedName>
</protein>
<dbReference type="OrthoDB" id="2339732at2"/>
<keyword evidence="1" id="KW-0812">Transmembrane</keyword>
<dbReference type="STRING" id="417373.GCA_001570685_00694"/>
<keyword evidence="1" id="KW-1133">Transmembrane helix</keyword>
<evidence type="ECO:0000313" key="3">
    <source>
        <dbReference type="Proteomes" id="UP000051084"/>
    </source>
</evidence>
<dbReference type="AlphaFoldDB" id="A0A0R1UYQ4"/>
<keyword evidence="3" id="KW-1185">Reference proteome</keyword>
<sequence length="274" mass="31656">MKLKERRFPYPVLSMATSDYPLGNFTYDVEVVDDSYLHIVCNLQEKIIEKYINRGDFMYVVGIESVQTKSRQLYKQSTPEFKIELDADQLGPKLHLNVLILANRDVTNYPTNQLNSVYHGRKVSFKKGYYIAKCPTQTIEFEFENEVRKSGIIVKENPNVDSFTVDVDQEVISISLNSENYEGYKKYRKTKRSEILNSIFYTAVMAAITQIVMSDKDYSEAEDGWIPLVTKNMDKLGYTLEDLKEDASLIVNVVNAILKNPLNQLFDTFNENEE</sequence>
<comment type="caution">
    <text evidence="2">The sequence shown here is derived from an EMBL/GenBank/DDBJ whole genome shotgun (WGS) entry which is preliminary data.</text>
</comment>
<dbReference type="Proteomes" id="UP000051084">
    <property type="component" value="Unassembled WGS sequence"/>
</dbReference>
<dbReference type="PATRIC" id="fig|1423742.4.peg.276"/>
<accession>A0A0R1UYQ4</accession>
<name>A0A0R1UYQ4_9LACO</name>
<dbReference type="RefSeq" id="WP_056995259.1">
    <property type="nucleotide sequence ID" value="NZ_AZGC01000010.1"/>
</dbReference>
<feature type="transmembrane region" description="Helical" evidence="1">
    <location>
        <begin position="195"/>
        <end position="213"/>
    </location>
</feature>
<evidence type="ECO:0000313" key="2">
    <source>
        <dbReference type="EMBL" id="KRL96264.1"/>
    </source>
</evidence>
<proteinExistence type="predicted"/>
<dbReference type="EMBL" id="AZGC01000010">
    <property type="protein sequence ID" value="KRL96264.1"/>
    <property type="molecule type" value="Genomic_DNA"/>
</dbReference>
<keyword evidence="1" id="KW-0472">Membrane</keyword>
<evidence type="ECO:0000256" key="1">
    <source>
        <dbReference type="SAM" id="Phobius"/>
    </source>
</evidence>